<dbReference type="EMBL" id="BMDY01000008">
    <property type="protein sequence ID" value="GGB04392.1"/>
    <property type="molecule type" value="Genomic_DNA"/>
</dbReference>
<dbReference type="SUPFAM" id="SSF53335">
    <property type="entry name" value="S-adenosyl-L-methionine-dependent methyltransferases"/>
    <property type="match status" value="1"/>
</dbReference>
<dbReference type="Proteomes" id="UP000651977">
    <property type="component" value="Unassembled WGS sequence"/>
</dbReference>
<dbReference type="InterPro" id="IPR029063">
    <property type="entry name" value="SAM-dependent_MTases_sf"/>
</dbReference>
<comment type="caution">
    <text evidence="1">The sequence shown here is derived from an EMBL/GenBank/DDBJ whole genome shotgun (WGS) entry which is preliminary data.</text>
</comment>
<dbReference type="GO" id="GO:0008168">
    <property type="term" value="F:methyltransferase activity"/>
    <property type="evidence" value="ECO:0007669"/>
    <property type="project" value="UniProtKB-KW"/>
</dbReference>
<proteinExistence type="predicted"/>
<dbReference type="Gene3D" id="3.40.50.150">
    <property type="entry name" value="Vaccinia Virus protein VP39"/>
    <property type="match status" value="1"/>
</dbReference>
<reference evidence="2" key="1">
    <citation type="journal article" date="2019" name="Int. J. Syst. Evol. Microbiol.">
        <title>The Global Catalogue of Microorganisms (GCM) 10K type strain sequencing project: providing services to taxonomists for standard genome sequencing and annotation.</title>
        <authorList>
            <consortium name="The Broad Institute Genomics Platform"/>
            <consortium name="The Broad Institute Genome Sequencing Center for Infectious Disease"/>
            <person name="Wu L."/>
            <person name="Ma J."/>
        </authorList>
    </citation>
    <scope>NUCLEOTIDE SEQUENCE [LARGE SCALE GENOMIC DNA]</scope>
    <source>
        <strain evidence="2">CGMCC 1.10131</strain>
    </source>
</reference>
<keyword evidence="1" id="KW-0489">Methyltransferase</keyword>
<gene>
    <name evidence="1" type="ORF">GCM10007414_17150</name>
</gene>
<dbReference type="GO" id="GO:0032259">
    <property type="term" value="P:methylation"/>
    <property type="evidence" value="ECO:0007669"/>
    <property type="project" value="UniProtKB-KW"/>
</dbReference>
<dbReference type="RefSeq" id="WP_188407383.1">
    <property type="nucleotide sequence ID" value="NZ_BMDY01000008.1"/>
</dbReference>
<accession>A0ABQ1I279</accession>
<evidence type="ECO:0000313" key="2">
    <source>
        <dbReference type="Proteomes" id="UP000651977"/>
    </source>
</evidence>
<dbReference type="Pfam" id="PF13489">
    <property type="entry name" value="Methyltransf_23"/>
    <property type="match status" value="1"/>
</dbReference>
<keyword evidence="1" id="KW-0808">Transferase</keyword>
<keyword evidence="2" id="KW-1185">Reference proteome</keyword>
<protein>
    <submittedName>
        <fullName evidence="1">Methyltransferase</fullName>
    </submittedName>
</protein>
<organism evidence="1 2">
    <name type="scientific">Agarivorans gilvus</name>
    <dbReference type="NCBI Taxonomy" id="680279"/>
    <lineage>
        <taxon>Bacteria</taxon>
        <taxon>Pseudomonadati</taxon>
        <taxon>Pseudomonadota</taxon>
        <taxon>Gammaproteobacteria</taxon>
        <taxon>Alteromonadales</taxon>
        <taxon>Alteromonadaceae</taxon>
        <taxon>Agarivorans</taxon>
    </lineage>
</organism>
<sequence length="185" mass="20938">MIFVDPQDVLSTEAEKAQYDLHNNDPQDPAYLGFLQRLSEPTIAALTAPVVGLDFGCGPGPALSVLFAQAGHQLLNYDPIYYPDKELLSRDYDLVTCSEVVEHFNHPAQSWQQLTSLVTATGLLAVMTKRHWGIEVFAHWHYKNDPTHVAFYSDKTFHWLAEFYQMSLEIVGPDVALFRRGKQDV</sequence>
<name>A0ABQ1I279_9ALTE</name>
<evidence type="ECO:0000313" key="1">
    <source>
        <dbReference type="EMBL" id="GGB04392.1"/>
    </source>
</evidence>